<protein>
    <recommendedName>
        <fullName evidence="6">Secreted protein</fullName>
    </recommendedName>
</protein>
<name>A0A378QQZ1_9GAMM</name>
<dbReference type="EMBL" id="MXAP01000039">
    <property type="protein sequence ID" value="OPH39413.1"/>
    <property type="molecule type" value="Genomic_DNA"/>
</dbReference>
<accession>A0A378QQZ1</accession>
<evidence type="ECO:0000313" key="5">
    <source>
        <dbReference type="Proteomes" id="UP000254618"/>
    </source>
</evidence>
<dbReference type="InterPro" id="IPR046576">
    <property type="entry name" value="DUF6636"/>
</dbReference>
<evidence type="ECO:0000256" key="1">
    <source>
        <dbReference type="SAM" id="SignalP"/>
    </source>
</evidence>
<dbReference type="Proteomes" id="UP000190777">
    <property type="component" value="Unassembled WGS sequence"/>
</dbReference>
<evidence type="ECO:0000313" key="3">
    <source>
        <dbReference type="EMBL" id="STZ03316.1"/>
    </source>
</evidence>
<evidence type="ECO:0008006" key="6">
    <source>
        <dbReference type="Google" id="ProtNLM"/>
    </source>
</evidence>
<feature type="signal peptide" evidence="1">
    <location>
        <begin position="1"/>
        <end position="22"/>
    </location>
</feature>
<dbReference type="EMBL" id="UGQF01000001">
    <property type="protein sequence ID" value="STZ03316.1"/>
    <property type="molecule type" value="Genomic_DNA"/>
</dbReference>
<reference evidence="2 4" key="1">
    <citation type="submission" date="2017-03" db="EMBL/GenBank/DDBJ databases">
        <title>Draft genome sequence of Moraxella equi CCUG 4950T type strain.</title>
        <authorList>
            <person name="Salva-Serra F."/>
            <person name="Engstrom-Jakobsson H."/>
            <person name="Thorell K."/>
            <person name="Jaen-Luchoro D."/>
            <person name="Gonzales-Siles L."/>
            <person name="Karlsson R."/>
            <person name="Yazdan S."/>
            <person name="Boulund F."/>
            <person name="Johnning A."/>
            <person name="Engstrand L."/>
            <person name="Kristiansson E."/>
            <person name="Moore E."/>
        </authorList>
    </citation>
    <scope>NUCLEOTIDE SEQUENCE [LARGE SCALE GENOMIC DNA]</scope>
    <source>
        <strain evidence="2 4">CCUG 4950</strain>
    </source>
</reference>
<gene>
    <name evidence="2" type="ORF">B5J93_03885</name>
    <name evidence="3" type="ORF">NCTC11012_01558</name>
</gene>
<keyword evidence="1" id="KW-0732">Signal</keyword>
<reference evidence="3 5" key="2">
    <citation type="submission" date="2018-06" db="EMBL/GenBank/DDBJ databases">
        <authorList>
            <consortium name="Pathogen Informatics"/>
            <person name="Doyle S."/>
        </authorList>
    </citation>
    <scope>NUCLEOTIDE SEQUENCE [LARGE SCALE GENOMIC DNA]</scope>
    <source>
        <strain evidence="3 5">NCTC11012</strain>
    </source>
</reference>
<evidence type="ECO:0000313" key="4">
    <source>
        <dbReference type="Proteomes" id="UP000190777"/>
    </source>
</evidence>
<feature type="chain" id="PRO_5016903390" description="Secreted protein" evidence="1">
    <location>
        <begin position="23"/>
        <end position="150"/>
    </location>
</feature>
<proteinExistence type="predicted"/>
<sequence>MKKLMQIALLSGGLFSAITAFAGWSSFNYANTHDKVFATPSGNIVCGGDNIASSGNALTCYIQNVAKKPAKCSEGVGLEFTLNQTGKGKLQCTNHEFEPENEAEDVTKIIPYGSSINGNGWTCTSQTTGMRCVNKSGHGFQLSRNKQTLF</sequence>
<dbReference type="AlphaFoldDB" id="A0A378QQZ1"/>
<dbReference type="Pfam" id="PF20341">
    <property type="entry name" value="DUF6636"/>
    <property type="match status" value="1"/>
</dbReference>
<dbReference type="Proteomes" id="UP000254618">
    <property type="component" value="Unassembled WGS sequence"/>
</dbReference>
<evidence type="ECO:0000313" key="2">
    <source>
        <dbReference type="EMBL" id="OPH39413.1"/>
    </source>
</evidence>
<organism evidence="3 5">
    <name type="scientific">Moraxella equi</name>
    <dbReference type="NCBI Taxonomy" id="60442"/>
    <lineage>
        <taxon>Bacteria</taxon>
        <taxon>Pseudomonadati</taxon>
        <taxon>Pseudomonadota</taxon>
        <taxon>Gammaproteobacteria</taxon>
        <taxon>Moraxellales</taxon>
        <taxon>Moraxellaceae</taxon>
        <taxon>Moraxella</taxon>
    </lineage>
</organism>
<dbReference type="RefSeq" id="WP_079324772.1">
    <property type="nucleotide sequence ID" value="NZ_MXAP01000039.1"/>
</dbReference>
<keyword evidence="4" id="KW-1185">Reference proteome</keyword>